<dbReference type="EMBL" id="BDIP01005250">
    <property type="protein sequence ID" value="GIQ89630.1"/>
    <property type="molecule type" value="Genomic_DNA"/>
</dbReference>
<comment type="caution">
    <text evidence="2">The sequence shown here is derived from an EMBL/GenBank/DDBJ whole genome shotgun (WGS) entry which is preliminary data.</text>
</comment>
<protein>
    <submittedName>
        <fullName evidence="2">Uncharacterized protein</fullName>
    </submittedName>
</protein>
<evidence type="ECO:0000313" key="2">
    <source>
        <dbReference type="EMBL" id="GIQ89630.1"/>
    </source>
</evidence>
<evidence type="ECO:0000313" key="3">
    <source>
        <dbReference type="Proteomes" id="UP000265618"/>
    </source>
</evidence>
<organism evidence="2 3">
    <name type="scientific">Kipferlia bialata</name>
    <dbReference type="NCBI Taxonomy" id="797122"/>
    <lineage>
        <taxon>Eukaryota</taxon>
        <taxon>Metamonada</taxon>
        <taxon>Carpediemonas-like organisms</taxon>
        <taxon>Kipferlia</taxon>
    </lineage>
</organism>
<accession>A0A9K3D715</accession>
<keyword evidence="3" id="KW-1185">Reference proteome</keyword>
<proteinExistence type="predicted"/>
<name>A0A9K3D715_9EUKA</name>
<reference evidence="2 3" key="1">
    <citation type="journal article" date="2018" name="PLoS ONE">
        <title>The draft genome of Kipferlia bialata reveals reductive genome evolution in fornicate parasites.</title>
        <authorList>
            <person name="Tanifuji G."/>
            <person name="Takabayashi S."/>
            <person name="Kume K."/>
            <person name="Takagi M."/>
            <person name="Nakayama T."/>
            <person name="Kamikawa R."/>
            <person name="Inagaki Y."/>
            <person name="Hashimoto T."/>
        </authorList>
    </citation>
    <scope>NUCLEOTIDE SEQUENCE [LARGE SCALE GENOMIC DNA]</scope>
    <source>
        <strain evidence="2">NY0173</strain>
    </source>
</reference>
<dbReference type="Proteomes" id="UP000265618">
    <property type="component" value="Unassembled WGS sequence"/>
</dbReference>
<dbReference type="AlphaFoldDB" id="A0A9K3D715"/>
<gene>
    <name evidence="2" type="ORF">KIPB_012143</name>
</gene>
<sequence>MPHPQEPQPTPNQDAQFHRSVISRHHRYTGVVETSHPVTGNQKRVYSDVTVCANTNPSRTGCLPTVDGPINQRVTPSRKSKLPASPKCATPPCR</sequence>
<evidence type="ECO:0000256" key="1">
    <source>
        <dbReference type="SAM" id="MobiDB-lite"/>
    </source>
</evidence>
<feature type="region of interest" description="Disordered" evidence="1">
    <location>
        <begin position="63"/>
        <end position="94"/>
    </location>
</feature>